<reference evidence="1" key="2">
    <citation type="submission" date="2017-06" db="EMBL/GenBank/DDBJ databases">
        <title>WGS assembly of Brachypodium distachyon.</title>
        <authorList>
            <consortium name="The International Brachypodium Initiative"/>
            <person name="Lucas S."/>
            <person name="Harmon-Smith M."/>
            <person name="Lail K."/>
            <person name="Tice H."/>
            <person name="Grimwood J."/>
            <person name="Bruce D."/>
            <person name="Barry K."/>
            <person name="Shu S."/>
            <person name="Lindquist E."/>
            <person name="Wang M."/>
            <person name="Pitluck S."/>
            <person name="Vogel J.P."/>
            <person name="Garvin D.F."/>
            <person name="Mockler T.C."/>
            <person name="Schmutz J."/>
            <person name="Rokhsar D."/>
            <person name="Bevan M.W."/>
        </authorList>
    </citation>
    <scope>NUCLEOTIDE SEQUENCE</scope>
    <source>
        <strain evidence="1">Bd21</strain>
    </source>
</reference>
<dbReference type="Gramene" id="KQJ81422">
    <property type="protein sequence ID" value="KQJ81422"/>
    <property type="gene ID" value="BRADI_5g00622v3"/>
</dbReference>
<feature type="non-terminal residue" evidence="1">
    <location>
        <position position="589"/>
    </location>
</feature>
<name>A0A0Q3E124_BRADI</name>
<dbReference type="Gene3D" id="3.80.10.10">
    <property type="entry name" value="Ribonuclease Inhibitor"/>
    <property type="match status" value="2"/>
</dbReference>
<dbReference type="Proteomes" id="UP000008810">
    <property type="component" value="Chromosome 5"/>
</dbReference>
<dbReference type="AlphaFoldDB" id="A0A0Q3E124"/>
<dbReference type="PANTHER" id="PTHR33463">
    <property type="entry name" value="NB-ARC DOMAIN-CONTAINING PROTEIN-RELATED"/>
    <property type="match status" value="1"/>
</dbReference>
<dbReference type="InterPro" id="IPR032675">
    <property type="entry name" value="LRR_dom_sf"/>
</dbReference>
<gene>
    <name evidence="1" type="ORF">BRADI_5g00622v3</name>
</gene>
<dbReference type="InterPro" id="IPR050905">
    <property type="entry name" value="Plant_NBS-LRR"/>
</dbReference>
<reference evidence="1 2" key="1">
    <citation type="journal article" date="2010" name="Nature">
        <title>Genome sequencing and analysis of the model grass Brachypodium distachyon.</title>
        <authorList>
            <consortium name="International Brachypodium Initiative"/>
        </authorList>
    </citation>
    <scope>NUCLEOTIDE SEQUENCE [LARGE SCALE GENOMIC DNA]</scope>
    <source>
        <strain evidence="1 2">Bd21</strain>
    </source>
</reference>
<protein>
    <submittedName>
        <fullName evidence="1 2">Uncharacterized protein</fullName>
    </submittedName>
</protein>
<evidence type="ECO:0000313" key="2">
    <source>
        <dbReference type="EnsemblPlants" id="KQJ81422"/>
    </source>
</evidence>
<sequence>MAARIGKKKMVRSRIPAMVFFQSLWVLDIRKTDWELVSSPEITDQMSANIREVHINKGRIWRRSMEWRQLQNVRKLRVIEPTSPWVTEEMDEFRDMVKLELLDLSGNSAMQVLPSLSGATSLKTLVLDGCVSLKHFVPEELPPSLESFSLDARAGVDHNKKTKITSISLAGCARLVSFRLCGSLPNLEKLDLSGTLVKTLVLKDEGLEVPSLQQIVLLGCLQLRAILWPEEGLPKLTVLHIDPTVRHVETKLDQAYVTIMDIRFFQSLVLQSNVAFCWKSARFHLNLCVPCTSKVEQQSCKKEKTDPCSSGEIVGLLPPKSSIPKTYTAVGVDHMTIDHDYNNTMQFQSSDFHVEIGEGISNISMESLQGIKPIIFTMNKAESLHVHDNSCITTVIPENMMVIEDNELQWQDLKRCHVVRCPKMHTVFTTNYDIYCFHELETFWAADLLMAHCIWNKGRIVDNKDTTSFAQLRTVHLYSCPSLEIIHIVNCGDLGEVFPVEPEFLKKIIAKEGGVLEFPKLKHIYLQELYKLQHICEAKMFAPKLETVWLRGCWGLKRLPAIGRDTRPPVVDCEKDWWEKLEWDVGRAG</sequence>
<dbReference type="EnsemblPlants" id="KQJ81422">
    <property type="protein sequence ID" value="KQJ81422"/>
    <property type="gene ID" value="BRADI_5g00622v3"/>
</dbReference>
<keyword evidence="3" id="KW-1185">Reference proteome</keyword>
<evidence type="ECO:0000313" key="1">
    <source>
        <dbReference type="EMBL" id="KQJ81422.1"/>
    </source>
</evidence>
<organism evidence="1">
    <name type="scientific">Brachypodium distachyon</name>
    <name type="common">Purple false brome</name>
    <name type="synonym">Trachynia distachya</name>
    <dbReference type="NCBI Taxonomy" id="15368"/>
    <lineage>
        <taxon>Eukaryota</taxon>
        <taxon>Viridiplantae</taxon>
        <taxon>Streptophyta</taxon>
        <taxon>Embryophyta</taxon>
        <taxon>Tracheophyta</taxon>
        <taxon>Spermatophyta</taxon>
        <taxon>Magnoliopsida</taxon>
        <taxon>Liliopsida</taxon>
        <taxon>Poales</taxon>
        <taxon>Poaceae</taxon>
        <taxon>BOP clade</taxon>
        <taxon>Pooideae</taxon>
        <taxon>Stipodae</taxon>
        <taxon>Brachypodieae</taxon>
        <taxon>Brachypodium</taxon>
    </lineage>
</organism>
<dbReference type="InParanoid" id="A0A0Q3E124"/>
<dbReference type="SUPFAM" id="SSF52058">
    <property type="entry name" value="L domain-like"/>
    <property type="match status" value="1"/>
</dbReference>
<dbReference type="EMBL" id="CM000884">
    <property type="protein sequence ID" value="KQJ81422.1"/>
    <property type="molecule type" value="Genomic_DNA"/>
</dbReference>
<evidence type="ECO:0000313" key="3">
    <source>
        <dbReference type="Proteomes" id="UP000008810"/>
    </source>
</evidence>
<dbReference type="OrthoDB" id="677097at2759"/>
<reference evidence="2" key="3">
    <citation type="submission" date="2018-08" db="UniProtKB">
        <authorList>
            <consortium name="EnsemblPlants"/>
        </authorList>
    </citation>
    <scope>IDENTIFICATION</scope>
    <source>
        <strain evidence="2">cv. Bd21</strain>
    </source>
</reference>
<dbReference type="PANTHER" id="PTHR33463:SF208">
    <property type="entry name" value="OS04G0166000 PROTEIN"/>
    <property type="match status" value="1"/>
</dbReference>
<proteinExistence type="predicted"/>
<accession>A0A0Q3E124</accession>